<feature type="transmembrane region" description="Helical" evidence="1">
    <location>
        <begin position="174"/>
        <end position="193"/>
    </location>
</feature>
<feature type="transmembrane region" description="Helical" evidence="1">
    <location>
        <begin position="12"/>
        <end position="33"/>
    </location>
</feature>
<accession>A0A9X4KNW4</accession>
<feature type="transmembrane region" description="Helical" evidence="1">
    <location>
        <begin position="215"/>
        <end position="248"/>
    </location>
</feature>
<feature type="transmembrane region" description="Helical" evidence="1">
    <location>
        <begin position="116"/>
        <end position="134"/>
    </location>
</feature>
<protein>
    <recommendedName>
        <fullName evidence="4">Transmembrane protein</fullName>
    </recommendedName>
</protein>
<keyword evidence="1" id="KW-0812">Transmembrane</keyword>
<dbReference type="Proteomes" id="UP001153387">
    <property type="component" value="Unassembled WGS sequence"/>
</dbReference>
<gene>
    <name evidence="2" type="ORF">OMP38_33935</name>
</gene>
<feature type="transmembrane region" description="Helical" evidence="1">
    <location>
        <begin position="140"/>
        <end position="162"/>
    </location>
</feature>
<feature type="transmembrane region" description="Helical" evidence="1">
    <location>
        <begin position="414"/>
        <end position="432"/>
    </location>
</feature>
<keyword evidence="1" id="KW-1133">Transmembrane helix</keyword>
<feature type="transmembrane region" description="Helical" evidence="1">
    <location>
        <begin position="444"/>
        <end position="465"/>
    </location>
</feature>
<feature type="transmembrane region" description="Helical" evidence="1">
    <location>
        <begin position="85"/>
        <end position="104"/>
    </location>
</feature>
<dbReference type="RefSeq" id="WP_277568952.1">
    <property type="nucleotide sequence ID" value="NZ_JAPDHZ010000008.1"/>
</dbReference>
<keyword evidence="1" id="KW-0472">Membrane</keyword>
<proteinExistence type="predicted"/>
<organism evidence="2 3">
    <name type="scientific">Cohnella ginsengisoli</name>
    <dbReference type="NCBI Taxonomy" id="425004"/>
    <lineage>
        <taxon>Bacteria</taxon>
        <taxon>Bacillati</taxon>
        <taxon>Bacillota</taxon>
        <taxon>Bacilli</taxon>
        <taxon>Bacillales</taxon>
        <taxon>Paenibacillaceae</taxon>
        <taxon>Cohnella</taxon>
    </lineage>
</organism>
<comment type="caution">
    <text evidence="2">The sequence shown here is derived from an EMBL/GenBank/DDBJ whole genome shotgun (WGS) entry which is preliminary data.</text>
</comment>
<dbReference type="AlphaFoldDB" id="A0A9X4KNW4"/>
<evidence type="ECO:0000313" key="3">
    <source>
        <dbReference type="Proteomes" id="UP001153387"/>
    </source>
</evidence>
<name>A0A9X4KNW4_9BACL</name>
<keyword evidence="3" id="KW-1185">Reference proteome</keyword>
<feature type="transmembrane region" description="Helical" evidence="1">
    <location>
        <begin position="477"/>
        <end position="502"/>
    </location>
</feature>
<evidence type="ECO:0000256" key="1">
    <source>
        <dbReference type="SAM" id="Phobius"/>
    </source>
</evidence>
<sequence>MNGAATRKMPESRIITAWIALGAAAAILAYLLFVPPVIGIADNGDFNRVMGASGIAYADPQESYADRYFGYAHQLYRYGGFTSGGYVSTHVLLVAIAGGIGRLIDQRTFDIRVLGFCYMTLMLSALWLLVRYAPTMRGKYATGVAAALLAIIGIVVFCDVGYTAYYQSFFGEPYALVATLLALGAAVAIASRLEPDRRSSAEPDDPQQTVRLPSAWLLALFVGAGVALATSKIQNAPIGFLLAILAWRMASLRPDRGWRLRGRIGACILALSAILMMALAPDQLRHINLYQSIFFGALKDTPDLRRDMQELGIPDKYAGLAGTNYFQKDTIVPQSDPTLRREVLDRLSHRDIALYYARHPDRFVSKLEKAAENGTAVRPYYLGNYSESAGRERSELSYAFSAWSEWKHRHMPNTLAWFVSCYAVYYALLAAWWSRSAGRPGSRLLAETLAFIGAAGAMAVTVSLMGDGEADLGKHLFMFNVCFDIMAASALAAVVYGLLWGVSNVGRQQRESQAVYDNRSTCEAFRL</sequence>
<reference evidence="2 3" key="1">
    <citation type="submission" date="2022-10" db="EMBL/GenBank/DDBJ databases">
        <title>Comparative genomic analysis of Cohnella hashimotonis sp. nov., isolated from the International Space Station.</title>
        <authorList>
            <person name="Simpson A."/>
            <person name="Venkateswaran K."/>
        </authorList>
    </citation>
    <scope>NUCLEOTIDE SEQUENCE [LARGE SCALE GENOMIC DNA]</scope>
    <source>
        <strain evidence="2 3">DSM 18997</strain>
    </source>
</reference>
<feature type="transmembrane region" description="Helical" evidence="1">
    <location>
        <begin position="260"/>
        <end position="280"/>
    </location>
</feature>
<dbReference type="EMBL" id="JAPDHZ010000008">
    <property type="protein sequence ID" value="MDG0795271.1"/>
    <property type="molecule type" value="Genomic_DNA"/>
</dbReference>
<evidence type="ECO:0000313" key="2">
    <source>
        <dbReference type="EMBL" id="MDG0795271.1"/>
    </source>
</evidence>
<evidence type="ECO:0008006" key="4">
    <source>
        <dbReference type="Google" id="ProtNLM"/>
    </source>
</evidence>